<dbReference type="PROSITE" id="PS51112">
    <property type="entry name" value="AMMECR1"/>
    <property type="match status" value="1"/>
</dbReference>
<proteinExistence type="predicted"/>
<dbReference type="STRING" id="1216006.VA7868_02845"/>
<reference evidence="2 3" key="1">
    <citation type="submission" date="2016-11" db="EMBL/GenBank/DDBJ databases">
        <authorList>
            <person name="Jaros S."/>
            <person name="Januszkiewicz K."/>
            <person name="Wedrychowicz H."/>
        </authorList>
    </citation>
    <scope>NUCLEOTIDE SEQUENCE [LARGE SCALE GENOMIC DNA]</scope>
    <source>
        <strain evidence="2 3">CECT 7868</strain>
    </source>
</reference>
<dbReference type="Pfam" id="PF01871">
    <property type="entry name" value="AMMECR1"/>
    <property type="match status" value="1"/>
</dbReference>
<gene>
    <name evidence="2" type="ORF">VA7868_02845</name>
</gene>
<dbReference type="AlphaFoldDB" id="A0A1M5ZK19"/>
<dbReference type="Gene3D" id="3.30.700.20">
    <property type="entry name" value="Hypothetical protein ph0010, domain 1"/>
    <property type="match status" value="1"/>
</dbReference>
<sequence length="191" mass="21498">MLLGVARDAIHSIFNSGRMQPPELSQYDDHLIRRGACFVTLEVNGVLQGCIGSVAPREPLVLDVYEKAYASALQDRRFMPLTEDLLEGLTIEVSVLNPPEIVRVETEQALLEHLQSYPENERPGLIMAEFLSGCPRQAVFLPQVWSHLPEPKDFVRQLKFKAGWDEDYWSSGLVVKIFTVSSVKAPYQEGV</sequence>
<evidence type="ECO:0000313" key="2">
    <source>
        <dbReference type="EMBL" id="SHI24695.1"/>
    </source>
</evidence>
<name>A0A1M5ZK19_9VIBR</name>
<dbReference type="InterPro" id="IPR023473">
    <property type="entry name" value="AMMECR1"/>
</dbReference>
<protein>
    <recommendedName>
        <fullName evidence="1">AMMECR1 domain-containing protein</fullName>
    </recommendedName>
</protein>
<accession>A0A1M5ZK19</accession>
<dbReference type="Gene3D" id="3.30.1490.150">
    <property type="entry name" value="Hypothetical protein ph0010, domain 2"/>
    <property type="match status" value="1"/>
</dbReference>
<dbReference type="PANTHER" id="PTHR13016:SF0">
    <property type="entry name" value="AMME SYNDROME CANDIDATE GENE 1 PROTEIN"/>
    <property type="match status" value="1"/>
</dbReference>
<dbReference type="InterPro" id="IPR036071">
    <property type="entry name" value="AMMECR1_dom_sf"/>
</dbReference>
<dbReference type="InterPro" id="IPR002733">
    <property type="entry name" value="AMMECR1_domain"/>
</dbReference>
<evidence type="ECO:0000313" key="3">
    <source>
        <dbReference type="Proteomes" id="UP000184608"/>
    </source>
</evidence>
<organism evidence="2 3">
    <name type="scientific">Vibrio aerogenes CECT 7868</name>
    <dbReference type="NCBI Taxonomy" id="1216006"/>
    <lineage>
        <taxon>Bacteria</taxon>
        <taxon>Pseudomonadati</taxon>
        <taxon>Pseudomonadota</taxon>
        <taxon>Gammaproteobacteria</taxon>
        <taxon>Vibrionales</taxon>
        <taxon>Vibrionaceae</taxon>
        <taxon>Vibrio</taxon>
    </lineage>
</organism>
<dbReference type="PANTHER" id="PTHR13016">
    <property type="entry name" value="AMMECR1 HOMOLOG"/>
    <property type="match status" value="1"/>
</dbReference>
<dbReference type="EMBL" id="FQXZ01000032">
    <property type="protein sequence ID" value="SHI24695.1"/>
    <property type="molecule type" value="Genomic_DNA"/>
</dbReference>
<feature type="domain" description="AMMECR1" evidence="1">
    <location>
        <begin position="1"/>
        <end position="191"/>
    </location>
</feature>
<dbReference type="SUPFAM" id="SSF143447">
    <property type="entry name" value="AMMECR1-like"/>
    <property type="match status" value="1"/>
</dbReference>
<evidence type="ECO:0000259" key="1">
    <source>
        <dbReference type="PROSITE" id="PS51112"/>
    </source>
</evidence>
<dbReference type="NCBIfam" id="TIGR04335">
    <property type="entry name" value="AmmeMemoSam_A"/>
    <property type="match status" value="1"/>
</dbReference>
<keyword evidence="3" id="KW-1185">Reference proteome</keyword>
<dbReference type="Proteomes" id="UP000184608">
    <property type="component" value="Unassembled WGS sequence"/>
</dbReference>
<dbReference type="InterPro" id="IPR027623">
    <property type="entry name" value="AmmeMemoSam_A"/>
</dbReference>
<dbReference type="InterPro" id="IPR027485">
    <property type="entry name" value="AMMECR1_N"/>
</dbReference>